<proteinExistence type="predicted"/>
<dbReference type="PANTHER" id="PTHR21180">
    <property type="entry name" value="ENDONUCLEASE/EXONUCLEASE/PHOSPHATASE FAMILY DOMAIN-CONTAINING PROTEIN 1"/>
    <property type="match status" value="1"/>
</dbReference>
<dbReference type="GO" id="GO:0015627">
    <property type="term" value="C:type II protein secretion system complex"/>
    <property type="evidence" value="ECO:0007669"/>
    <property type="project" value="TreeGrafter"/>
</dbReference>
<dbReference type="RefSeq" id="WP_009200469.1">
    <property type="nucleotide sequence ID" value="NZ_ACJX03000001.1"/>
</dbReference>
<evidence type="ECO:0000313" key="3">
    <source>
        <dbReference type="Proteomes" id="UP000005273"/>
    </source>
</evidence>
<dbReference type="InterPro" id="IPR051675">
    <property type="entry name" value="Endo/Exo/Phosphatase_dom_1"/>
</dbReference>
<dbReference type="EMBL" id="ACJX03000001">
    <property type="protein sequence ID" value="KRT34654.1"/>
    <property type="molecule type" value="Genomic_DNA"/>
</dbReference>
<dbReference type="PANTHER" id="PTHR21180:SF32">
    <property type="entry name" value="ENDONUCLEASE_EXONUCLEASE_PHOSPHATASE FAMILY DOMAIN-CONTAINING PROTEIN 1"/>
    <property type="match status" value="1"/>
</dbReference>
<feature type="domain" description="Helix-hairpin-helix DNA-binding motif class 1" evidence="1">
    <location>
        <begin position="200"/>
        <end position="219"/>
    </location>
</feature>
<organism evidence="2 3">
    <name type="scientific">Acetomicrobium hydrogeniformans ATCC BAA-1850</name>
    <dbReference type="NCBI Taxonomy" id="592015"/>
    <lineage>
        <taxon>Bacteria</taxon>
        <taxon>Thermotogati</taxon>
        <taxon>Synergistota</taxon>
        <taxon>Synergistia</taxon>
        <taxon>Synergistales</taxon>
        <taxon>Acetomicrobiaceae</taxon>
        <taxon>Acetomicrobium</taxon>
    </lineage>
</organism>
<protein>
    <submittedName>
        <fullName evidence="2">ComEA protein</fullName>
    </submittedName>
</protein>
<comment type="caution">
    <text evidence="2">The sequence shown here is derived from an EMBL/GenBank/DDBJ whole genome shotgun (WGS) entry which is preliminary data.</text>
</comment>
<dbReference type="Gene3D" id="1.10.150.320">
    <property type="entry name" value="Photosystem II 12 kDa extrinsic protein"/>
    <property type="match status" value="1"/>
</dbReference>
<dbReference type="InterPro" id="IPR010994">
    <property type="entry name" value="RuvA_2-like"/>
</dbReference>
<dbReference type="GO" id="GO:0015628">
    <property type="term" value="P:protein secretion by the type II secretion system"/>
    <property type="evidence" value="ECO:0007669"/>
    <property type="project" value="TreeGrafter"/>
</dbReference>
<dbReference type="SUPFAM" id="SSF142984">
    <property type="entry name" value="Nqo1 middle domain-like"/>
    <property type="match status" value="1"/>
</dbReference>
<dbReference type="NCBIfam" id="TIGR00426">
    <property type="entry name" value="competence protein ComEA helix-hairpin-helix repeat region"/>
    <property type="match status" value="1"/>
</dbReference>
<sequence length="255" mass="27515">MSSKSEFKIQEAKRKIEKYSKGKRFKGIAAAFLCLILAIGVSTAYLLGKSKVHETDGKYYGLDELINAKSEGAKRENDANGAGTSIPEKVWVLYITGAVKSPGVYKLPEGSRVYELVAEAGGLTEKADSVAVNLAANLKDGCHVHVPEKGEHIQLTLSEQKGAVFIDQKGKLGPSKIDGATFEDYHGSSDLVDLNSATAEMLQSLPGIGPKTAQAILSYREDKGGFRSVEELLEVKGIGPKKMEKIRPLITVGYR</sequence>
<dbReference type="Gene3D" id="3.10.560.10">
    <property type="entry name" value="Outer membrane lipoprotein wza domain like"/>
    <property type="match status" value="1"/>
</dbReference>
<gene>
    <name evidence="2" type="ORF">HMPREF1705_03892</name>
</gene>
<dbReference type="eggNOG" id="COG1555">
    <property type="taxonomic scope" value="Bacteria"/>
</dbReference>
<reference evidence="3" key="1">
    <citation type="submission" date="2012-09" db="EMBL/GenBank/DDBJ databases">
        <authorList>
            <person name="Weinstock G."/>
            <person name="Sodergren E."/>
            <person name="Clifton S."/>
            <person name="Fulton L."/>
            <person name="Fulton B."/>
            <person name="Courtney L."/>
            <person name="Fronick C."/>
            <person name="Harrison M."/>
            <person name="Strong C."/>
            <person name="Farmer C."/>
            <person name="Delehaunty K."/>
            <person name="Markovic C."/>
            <person name="Hall O."/>
            <person name="Minx P."/>
            <person name="Tomlinson C."/>
            <person name="Mitreva M."/>
            <person name="Nelson J."/>
            <person name="Hou S."/>
            <person name="Wollam A."/>
            <person name="Pepin K.H."/>
            <person name="Johnson M."/>
            <person name="Bhonagiri V."/>
            <person name="Nash W.E."/>
            <person name="Suruliraj S."/>
            <person name="Warren W."/>
            <person name="Chinwalla A."/>
            <person name="Mardis E.R."/>
            <person name="Wilson R.K."/>
        </authorList>
    </citation>
    <scope>NUCLEOTIDE SEQUENCE [LARGE SCALE GENOMIC DNA]</scope>
    <source>
        <strain evidence="3">OS1</strain>
    </source>
</reference>
<dbReference type="Pfam" id="PF12836">
    <property type="entry name" value="HHH_3"/>
    <property type="match status" value="1"/>
</dbReference>
<dbReference type="InterPro" id="IPR019554">
    <property type="entry name" value="Soluble_ligand-bd"/>
</dbReference>
<dbReference type="GO" id="GO:0006281">
    <property type="term" value="P:DNA repair"/>
    <property type="evidence" value="ECO:0007669"/>
    <property type="project" value="InterPro"/>
</dbReference>
<dbReference type="OrthoDB" id="9790239at2"/>
<evidence type="ECO:0000259" key="1">
    <source>
        <dbReference type="SMART" id="SM00278"/>
    </source>
</evidence>
<dbReference type="InterPro" id="IPR004509">
    <property type="entry name" value="Competence_ComEA_HhH"/>
</dbReference>
<dbReference type="Pfam" id="PF10531">
    <property type="entry name" value="SLBB"/>
    <property type="match status" value="1"/>
</dbReference>
<name>A0A0T5X9Q9_9BACT</name>
<feature type="domain" description="Helix-hairpin-helix DNA-binding motif class 1" evidence="1">
    <location>
        <begin position="230"/>
        <end position="249"/>
    </location>
</feature>
<dbReference type="AlphaFoldDB" id="A0A0T5X9Q9"/>
<evidence type="ECO:0000313" key="2">
    <source>
        <dbReference type="EMBL" id="KRT34654.1"/>
    </source>
</evidence>
<accession>A0A0T5X9Q9</accession>
<dbReference type="InterPro" id="IPR003583">
    <property type="entry name" value="Hlx-hairpin-Hlx_DNA-bd_motif"/>
</dbReference>
<dbReference type="SMART" id="SM00278">
    <property type="entry name" value="HhH1"/>
    <property type="match status" value="2"/>
</dbReference>
<dbReference type="Proteomes" id="UP000005273">
    <property type="component" value="Unassembled WGS sequence"/>
</dbReference>
<dbReference type="SUPFAM" id="SSF47781">
    <property type="entry name" value="RuvA domain 2-like"/>
    <property type="match status" value="1"/>
</dbReference>
<keyword evidence="3" id="KW-1185">Reference proteome</keyword>
<dbReference type="STRING" id="592015.HMPREF1705_03892"/>
<dbReference type="GO" id="GO:0003677">
    <property type="term" value="F:DNA binding"/>
    <property type="evidence" value="ECO:0007669"/>
    <property type="project" value="InterPro"/>
</dbReference>